<evidence type="ECO:0000313" key="1">
    <source>
        <dbReference type="EMBL" id="OGG85379.1"/>
    </source>
</evidence>
<organism evidence="1 2">
    <name type="scientific">Candidatus Kaiserbacteria bacterium RIFCSPLOWO2_12_FULL_45_26</name>
    <dbReference type="NCBI Taxonomy" id="1798525"/>
    <lineage>
        <taxon>Bacteria</taxon>
        <taxon>Candidatus Kaiseribacteriota</taxon>
    </lineage>
</organism>
<comment type="caution">
    <text evidence="1">The sequence shown here is derived from an EMBL/GenBank/DDBJ whole genome shotgun (WGS) entry which is preliminary data.</text>
</comment>
<dbReference type="EMBL" id="MFMM01000001">
    <property type="protein sequence ID" value="OGG85379.1"/>
    <property type="molecule type" value="Genomic_DNA"/>
</dbReference>
<protein>
    <submittedName>
        <fullName evidence="1">Uncharacterized protein</fullName>
    </submittedName>
</protein>
<accession>A0A1F6FHQ3</accession>
<reference evidence="1 2" key="1">
    <citation type="journal article" date="2016" name="Nat. Commun.">
        <title>Thousands of microbial genomes shed light on interconnected biogeochemical processes in an aquifer system.</title>
        <authorList>
            <person name="Anantharaman K."/>
            <person name="Brown C.T."/>
            <person name="Hug L.A."/>
            <person name="Sharon I."/>
            <person name="Castelle C.J."/>
            <person name="Probst A.J."/>
            <person name="Thomas B.C."/>
            <person name="Singh A."/>
            <person name="Wilkins M.J."/>
            <person name="Karaoz U."/>
            <person name="Brodie E.L."/>
            <person name="Williams K.H."/>
            <person name="Hubbard S.S."/>
            <person name="Banfield J.F."/>
        </authorList>
    </citation>
    <scope>NUCLEOTIDE SEQUENCE [LARGE SCALE GENOMIC DNA]</scope>
</reference>
<dbReference type="STRING" id="1798525.A3G90_05010"/>
<dbReference type="AlphaFoldDB" id="A0A1F6FHQ3"/>
<dbReference type="Proteomes" id="UP000177325">
    <property type="component" value="Unassembled WGS sequence"/>
</dbReference>
<name>A0A1F6FHQ3_9BACT</name>
<sequence length="64" mass="6197">MNITLDAAGSACPGGCGEATYTVQGSARQKVTAIGAAFSRGSGVQAGVSSVTNAEAMVGFTKGQ</sequence>
<gene>
    <name evidence="1" type="ORF">A3G90_05010</name>
</gene>
<evidence type="ECO:0000313" key="2">
    <source>
        <dbReference type="Proteomes" id="UP000177325"/>
    </source>
</evidence>
<proteinExistence type="predicted"/>